<comment type="subcellular location">
    <subcellularLocation>
        <location evidence="2">Endomembrane system</location>
    </subcellularLocation>
    <subcellularLocation>
        <location evidence="1">Membrane</location>
        <topology evidence="1">Single-pass membrane protein</topology>
    </subcellularLocation>
</comment>
<dbReference type="SUPFAM" id="SSF57424">
    <property type="entry name" value="LDL receptor-like module"/>
    <property type="match status" value="2"/>
</dbReference>
<dbReference type="Gene3D" id="4.10.400.10">
    <property type="entry name" value="Low-density Lipoprotein Receptor"/>
    <property type="match status" value="2"/>
</dbReference>
<dbReference type="PROSITE" id="PS01209">
    <property type="entry name" value="LDLRA_1"/>
    <property type="match status" value="2"/>
</dbReference>
<dbReference type="AlphaFoldDB" id="A0A814FYD6"/>
<dbReference type="GO" id="GO:0005886">
    <property type="term" value="C:plasma membrane"/>
    <property type="evidence" value="ECO:0007669"/>
    <property type="project" value="TreeGrafter"/>
</dbReference>
<dbReference type="Proteomes" id="UP000677228">
    <property type="component" value="Unassembled WGS sequence"/>
</dbReference>
<evidence type="ECO:0000313" key="14">
    <source>
        <dbReference type="EMBL" id="CAF3761429.1"/>
    </source>
</evidence>
<dbReference type="GO" id="GO:0012505">
    <property type="term" value="C:endomembrane system"/>
    <property type="evidence" value="ECO:0007669"/>
    <property type="project" value="UniProtKB-SubCell"/>
</dbReference>
<accession>A0A814FYD6</accession>
<dbReference type="Proteomes" id="UP000663829">
    <property type="component" value="Unassembled WGS sequence"/>
</dbReference>
<name>A0A814FYD6_9BILA</name>
<dbReference type="GO" id="GO:0016192">
    <property type="term" value="P:vesicle-mediated transport"/>
    <property type="evidence" value="ECO:0007669"/>
    <property type="project" value="UniProtKB-ARBA"/>
</dbReference>
<evidence type="ECO:0000256" key="10">
    <source>
        <dbReference type="SAM" id="Phobius"/>
    </source>
</evidence>
<reference evidence="12" key="1">
    <citation type="submission" date="2021-02" db="EMBL/GenBank/DDBJ databases">
        <authorList>
            <person name="Nowell W R."/>
        </authorList>
    </citation>
    <scope>NUCLEOTIDE SEQUENCE</scope>
</reference>
<feature type="region of interest" description="Disordered" evidence="9">
    <location>
        <begin position="287"/>
        <end position="321"/>
    </location>
</feature>
<feature type="disulfide bond" evidence="8">
    <location>
        <begin position="18"/>
        <end position="33"/>
    </location>
</feature>
<dbReference type="SMART" id="SM00192">
    <property type="entry name" value="LDLa"/>
    <property type="match status" value="2"/>
</dbReference>
<evidence type="ECO:0000313" key="11">
    <source>
        <dbReference type="EMBL" id="CAF0846160.1"/>
    </source>
</evidence>
<dbReference type="Proteomes" id="UP000681722">
    <property type="component" value="Unassembled WGS sequence"/>
</dbReference>
<gene>
    <name evidence="12" type="ORF">GPM918_LOCUS13169</name>
    <name evidence="11" type="ORF">OVA965_LOCUS6902</name>
    <name evidence="14" type="ORF">SRO942_LOCUS13169</name>
    <name evidence="13" type="ORF">TMI583_LOCUS6898</name>
</gene>
<evidence type="ECO:0000256" key="7">
    <source>
        <dbReference type="ARBA" id="ARBA00023157"/>
    </source>
</evidence>
<organism evidence="12 15">
    <name type="scientific">Didymodactylos carnosus</name>
    <dbReference type="NCBI Taxonomy" id="1234261"/>
    <lineage>
        <taxon>Eukaryota</taxon>
        <taxon>Metazoa</taxon>
        <taxon>Spiralia</taxon>
        <taxon>Gnathifera</taxon>
        <taxon>Rotifera</taxon>
        <taxon>Eurotatoria</taxon>
        <taxon>Bdelloidea</taxon>
        <taxon>Philodinida</taxon>
        <taxon>Philodinidae</taxon>
        <taxon>Didymodactylos</taxon>
    </lineage>
</organism>
<dbReference type="InterPro" id="IPR036055">
    <property type="entry name" value="LDL_receptor-like_sf"/>
</dbReference>
<evidence type="ECO:0000256" key="6">
    <source>
        <dbReference type="ARBA" id="ARBA00023136"/>
    </source>
</evidence>
<sequence>MEYQCQISKECISMVKRCNGEKDCRDGSDEWKCCFHYFMCKTGICISAKKRCDGKRDCDDGSDESYNCNVKTLEVNINPHSHRTLHASRAARVTTLHPRRERKVWIVETNAHPNADEKQGKRKRKKYRKFVITSTTFVADGDHKFNPFLQDNDHHLISDFDQILDRKSNNDDNHYHIISADNPNVKQDEEIILGRNNLMQDALGLPESPDEFYQKHLQPLHNRHRISNVQFIIDWNQRLSPKTSIFKENNLSKEHFTTSMMRPIVRRLAPYWTLIYRGNIVKAEAKQNHIANNDKSKENSDVRKKRSMRTIEEPSAEQMPSIKKTKKNLGHEPLVGLRLPNLHKIYNWLPTVSIIVAVVLCLIILAVLCTHDKRHDYLQLAPRLNQNNSAYRVMDVAECVDGNVQFEDGLNILLTRGTLVLNKNDAKSIERSIPVNNNQRNVNP</sequence>
<evidence type="ECO:0000256" key="1">
    <source>
        <dbReference type="ARBA" id="ARBA00004167"/>
    </source>
</evidence>
<dbReference type="PRINTS" id="PR00261">
    <property type="entry name" value="LDLRECEPTOR"/>
</dbReference>
<dbReference type="Pfam" id="PF00057">
    <property type="entry name" value="Ldl_recept_a"/>
    <property type="match status" value="1"/>
</dbReference>
<feature type="compositionally biased region" description="Basic and acidic residues" evidence="9">
    <location>
        <begin position="287"/>
        <end position="302"/>
    </location>
</feature>
<evidence type="ECO:0000256" key="5">
    <source>
        <dbReference type="ARBA" id="ARBA00022989"/>
    </source>
</evidence>
<dbReference type="EMBL" id="CAJNOQ010002986">
    <property type="protein sequence ID" value="CAF0989294.1"/>
    <property type="molecule type" value="Genomic_DNA"/>
</dbReference>
<evidence type="ECO:0000313" key="13">
    <source>
        <dbReference type="EMBL" id="CAF3631370.1"/>
    </source>
</evidence>
<feature type="transmembrane region" description="Helical" evidence="10">
    <location>
        <begin position="348"/>
        <end position="369"/>
    </location>
</feature>
<proteinExistence type="predicted"/>
<evidence type="ECO:0000256" key="4">
    <source>
        <dbReference type="ARBA" id="ARBA00022737"/>
    </source>
</evidence>
<dbReference type="OrthoDB" id="10017719at2759"/>
<dbReference type="InterPro" id="IPR023415">
    <property type="entry name" value="LDLR_class-A_CS"/>
</dbReference>
<comment type="caution">
    <text evidence="12">The sequence shown here is derived from an EMBL/GenBank/DDBJ whole genome shotgun (WGS) entry which is preliminary data.</text>
</comment>
<dbReference type="Proteomes" id="UP000682733">
    <property type="component" value="Unassembled WGS sequence"/>
</dbReference>
<dbReference type="PROSITE" id="PS50068">
    <property type="entry name" value="LDLRA_2"/>
    <property type="match status" value="2"/>
</dbReference>
<keyword evidence="3 10" id="KW-0812">Transmembrane</keyword>
<protein>
    <submittedName>
        <fullName evidence="12">Uncharacterized protein</fullName>
    </submittedName>
</protein>
<dbReference type="InterPro" id="IPR002172">
    <property type="entry name" value="LDrepeatLR_classA_rpt"/>
</dbReference>
<evidence type="ECO:0000313" key="15">
    <source>
        <dbReference type="Proteomes" id="UP000663829"/>
    </source>
</evidence>
<keyword evidence="5 10" id="KW-1133">Transmembrane helix</keyword>
<feature type="disulfide bond" evidence="8">
    <location>
        <begin position="33"/>
        <end position="45"/>
    </location>
</feature>
<dbReference type="CDD" id="cd00112">
    <property type="entry name" value="LDLa"/>
    <property type="match status" value="2"/>
</dbReference>
<comment type="caution">
    <text evidence="8">Lacks conserved residue(s) required for the propagation of feature annotation.</text>
</comment>
<keyword evidence="7 8" id="KW-1015">Disulfide bond</keyword>
<evidence type="ECO:0000256" key="9">
    <source>
        <dbReference type="SAM" id="MobiDB-lite"/>
    </source>
</evidence>
<dbReference type="EMBL" id="CAJOBA010002135">
    <property type="protein sequence ID" value="CAF3631370.1"/>
    <property type="molecule type" value="Genomic_DNA"/>
</dbReference>
<keyword evidence="6 10" id="KW-0472">Membrane</keyword>
<evidence type="ECO:0000313" key="12">
    <source>
        <dbReference type="EMBL" id="CAF0989294.1"/>
    </source>
</evidence>
<keyword evidence="4" id="KW-0677">Repeat</keyword>
<feature type="disulfide bond" evidence="8">
    <location>
        <begin position="40"/>
        <end position="58"/>
    </location>
</feature>
<keyword evidence="15" id="KW-1185">Reference proteome</keyword>
<evidence type="ECO:0000256" key="2">
    <source>
        <dbReference type="ARBA" id="ARBA00004308"/>
    </source>
</evidence>
<dbReference type="PANTHER" id="PTHR24270">
    <property type="entry name" value="LOW-DENSITY LIPOPROTEIN RECEPTOR-RELATED"/>
    <property type="match status" value="1"/>
</dbReference>
<dbReference type="InterPro" id="IPR050685">
    <property type="entry name" value="LDLR"/>
</dbReference>
<evidence type="ECO:0000256" key="8">
    <source>
        <dbReference type="PROSITE-ProRule" id="PRU00124"/>
    </source>
</evidence>
<evidence type="ECO:0000256" key="3">
    <source>
        <dbReference type="ARBA" id="ARBA00022692"/>
    </source>
</evidence>
<dbReference type="EMBL" id="CAJOBC010002986">
    <property type="protein sequence ID" value="CAF3761429.1"/>
    <property type="molecule type" value="Genomic_DNA"/>
</dbReference>
<dbReference type="EMBL" id="CAJNOK010002135">
    <property type="protein sequence ID" value="CAF0846160.1"/>
    <property type="molecule type" value="Genomic_DNA"/>
</dbReference>